<keyword evidence="3" id="KW-0812">Transmembrane</keyword>
<evidence type="ECO:0000313" key="5">
    <source>
        <dbReference type="Proteomes" id="UP000192923"/>
    </source>
</evidence>
<dbReference type="InterPro" id="IPR011990">
    <property type="entry name" value="TPR-like_helical_dom_sf"/>
</dbReference>
<dbReference type="SUPFAM" id="SSF48452">
    <property type="entry name" value="TPR-like"/>
    <property type="match status" value="1"/>
</dbReference>
<keyword evidence="1" id="KW-0677">Repeat</keyword>
<proteinExistence type="predicted"/>
<keyword evidence="2" id="KW-0802">TPR repeat</keyword>
<dbReference type="InterPro" id="IPR019734">
    <property type="entry name" value="TPR_rpt"/>
</dbReference>
<evidence type="ECO:0000313" key="4">
    <source>
        <dbReference type="EMBL" id="SMF93437.1"/>
    </source>
</evidence>
<feature type="transmembrane region" description="Helical" evidence="3">
    <location>
        <begin position="26"/>
        <end position="49"/>
    </location>
</feature>
<sequence length="245" mass="27173">MEITGILMLAIQIGFAVHAMKRGYPLFWVFLIVFVPLIGCLLYIVMVLIPEASQSRAAQQGGKVLRKALDPGKELRQLQEALERSDTVGNRVALAQEYLKRGQFDAAIPLYEAALTGLYRDDPELLLGLGRALCGAGRFGRAREILEQLREANPGYDNAEARLLYARVLEEVGATEPALEEYAALLAKAPSAEVKCRYGKLLKQTGRTDEARALFEAVVKDAKGGSQHSYRLNREWVELARRELG</sequence>
<keyword evidence="3" id="KW-1133">Transmembrane helix</keyword>
<dbReference type="STRING" id="1760988.SAMN02949497_0718"/>
<protein>
    <submittedName>
        <fullName evidence="4">Uncharacterized protein</fullName>
    </submittedName>
</protein>
<dbReference type="Proteomes" id="UP000192923">
    <property type="component" value="Unassembled WGS sequence"/>
</dbReference>
<name>A0A1Y6CT11_9GAMM</name>
<dbReference type="InterPro" id="IPR014562">
    <property type="entry name" value="UCP030959_TPR_rpt-cont"/>
</dbReference>
<dbReference type="EMBL" id="FXAM01000001">
    <property type="protein sequence ID" value="SMF93437.1"/>
    <property type="molecule type" value="Genomic_DNA"/>
</dbReference>
<evidence type="ECO:0000256" key="1">
    <source>
        <dbReference type="ARBA" id="ARBA00022737"/>
    </source>
</evidence>
<dbReference type="PANTHER" id="PTHR45586">
    <property type="entry name" value="TPR REPEAT-CONTAINING PROTEIN PA4667"/>
    <property type="match status" value="1"/>
</dbReference>
<keyword evidence="3" id="KW-0472">Membrane</keyword>
<dbReference type="PIRSF" id="PIRSF030959">
    <property type="entry name" value="UCP030959"/>
    <property type="match status" value="1"/>
</dbReference>
<dbReference type="RefSeq" id="WP_217807246.1">
    <property type="nucleotide sequence ID" value="NZ_FXAM01000001.1"/>
</dbReference>
<dbReference type="AlphaFoldDB" id="A0A1Y6CT11"/>
<accession>A0A1Y6CT11</accession>
<dbReference type="Pfam" id="PF13181">
    <property type="entry name" value="TPR_8"/>
    <property type="match status" value="1"/>
</dbReference>
<gene>
    <name evidence="4" type="ORF">SAMN02949497_0718</name>
</gene>
<evidence type="ECO:0000256" key="2">
    <source>
        <dbReference type="ARBA" id="ARBA00022803"/>
    </source>
</evidence>
<dbReference type="Gene3D" id="1.25.40.10">
    <property type="entry name" value="Tetratricopeptide repeat domain"/>
    <property type="match status" value="1"/>
</dbReference>
<dbReference type="InterPro" id="IPR051012">
    <property type="entry name" value="CellSynth/LPSAsmb/PSIAsmb"/>
</dbReference>
<dbReference type="Pfam" id="PF14559">
    <property type="entry name" value="TPR_19"/>
    <property type="match status" value="1"/>
</dbReference>
<keyword evidence="5" id="KW-1185">Reference proteome</keyword>
<evidence type="ECO:0000256" key="3">
    <source>
        <dbReference type="SAM" id="Phobius"/>
    </source>
</evidence>
<dbReference type="PANTHER" id="PTHR45586:SF1">
    <property type="entry name" value="LIPOPOLYSACCHARIDE ASSEMBLY PROTEIN B"/>
    <property type="match status" value="1"/>
</dbReference>
<reference evidence="4 5" key="1">
    <citation type="submission" date="2016-12" db="EMBL/GenBank/DDBJ databases">
        <authorList>
            <person name="Song W.-J."/>
            <person name="Kurnit D.M."/>
        </authorList>
    </citation>
    <scope>NUCLEOTIDE SEQUENCE [LARGE SCALE GENOMIC DNA]</scope>
    <source>
        <strain evidence="4 5">175</strain>
    </source>
</reference>
<organism evidence="4 5">
    <name type="scientific">Methylomagnum ishizawai</name>
    <dbReference type="NCBI Taxonomy" id="1760988"/>
    <lineage>
        <taxon>Bacteria</taxon>
        <taxon>Pseudomonadati</taxon>
        <taxon>Pseudomonadota</taxon>
        <taxon>Gammaproteobacteria</taxon>
        <taxon>Methylococcales</taxon>
        <taxon>Methylococcaceae</taxon>
        <taxon>Methylomagnum</taxon>
    </lineage>
</organism>